<keyword evidence="7 11" id="KW-0378">Hydrolase</keyword>
<dbReference type="InterPro" id="IPR006054">
    <property type="entry name" value="DnaQ"/>
</dbReference>
<dbReference type="GO" id="GO:0005737">
    <property type="term" value="C:cytoplasm"/>
    <property type="evidence" value="ECO:0007669"/>
    <property type="project" value="UniProtKB-SubCell"/>
</dbReference>
<dbReference type="GO" id="GO:0003677">
    <property type="term" value="F:DNA binding"/>
    <property type="evidence" value="ECO:0007669"/>
    <property type="project" value="UniProtKB-UniRule"/>
</dbReference>
<dbReference type="Gene3D" id="1.10.150.870">
    <property type="match status" value="1"/>
</dbReference>
<dbReference type="Gene3D" id="3.30.1900.20">
    <property type="match status" value="2"/>
</dbReference>
<dbReference type="NCBIfam" id="NF001688">
    <property type="entry name" value="PRK00448.1"/>
    <property type="match status" value="1"/>
</dbReference>
<dbReference type="InterPro" id="IPR044923">
    <property type="entry name" value="PolC_middle_finger_sf"/>
</dbReference>
<dbReference type="GO" id="GO:0003887">
    <property type="term" value="F:DNA-directed DNA polymerase activity"/>
    <property type="evidence" value="ECO:0007669"/>
    <property type="project" value="UniProtKB-UniRule"/>
</dbReference>
<dbReference type="InterPro" id="IPR004805">
    <property type="entry name" value="DnaE2/DnaE/PolC"/>
</dbReference>
<protein>
    <recommendedName>
        <fullName evidence="11">DNA polymerase III PolC-type</fullName>
        <shortName evidence="11">PolIII</shortName>
        <ecNumber evidence="11">2.7.7.7</ecNumber>
    </recommendedName>
</protein>
<dbReference type="CDD" id="cd07435">
    <property type="entry name" value="PHP_PolIIIA_POLC"/>
    <property type="match status" value="1"/>
</dbReference>
<keyword evidence="5 11" id="KW-0235">DNA replication</keyword>
<evidence type="ECO:0000313" key="15">
    <source>
        <dbReference type="Proteomes" id="UP001321582"/>
    </source>
</evidence>
<organism evidence="14 15">
    <name type="scientific">Haliovirga abyssi</name>
    <dbReference type="NCBI Taxonomy" id="2996794"/>
    <lineage>
        <taxon>Bacteria</taxon>
        <taxon>Fusobacteriati</taxon>
        <taxon>Fusobacteriota</taxon>
        <taxon>Fusobacteriia</taxon>
        <taxon>Fusobacteriales</taxon>
        <taxon>Haliovirgaceae</taxon>
        <taxon>Haliovirga</taxon>
    </lineage>
</organism>
<evidence type="ECO:0000256" key="5">
    <source>
        <dbReference type="ARBA" id="ARBA00022705"/>
    </source>
</evidence>
<evidence type="ECO:0000259" key="12">
    <source>
        <dbReference type="SMART" id="SM00479"/>
    </source>
</evidence>
<dbReference type="GO" id="GO:0006261">
    <property type="term" value="P:DNA-templated DNA replication"/>
    <property type="evidence" value="ECO:0007669"/>
    <property type="project" value="UniProtKB-UniRule"/>
</dbReference>
<comment type="subcellular location">
    <subcellularLocation>
        <location evidence="11">Cytoplasm</location>
    </subcellularLocation>
</comment>
<evidence type="ECO:0000256" key="1">
    <source>
        <dbReference type="ARBA" id="ARBA00003452"/>
    </source>
</evidence>
<dbReference type="InterPro" id="IPR003141">
    <property type="entry name" value="Pol/His_phosphatase_N"/>
</dbReference>
<dbReference type="Pfam" id="PF02811">
    <property type="entry name" value="PHP"/>
    <property type="match status" value="1"/>
</dbReference>
<dbReference type="Pfam" id="PF14579">
    <property type="entry name" value="HHH_6"/>
    <property type="match status" value="1"/>
</dbReference>
<dbReference type="SMART" id="SM00479">
    <property type="entry name" value="EXOIII"/>
    <property type="match status" value="1"/>
</dbReference>
<reference evidence="14 15" key="1">
    <citation type="submission" date="2022-11" db="EMBL/GenBank/DDBJ databases">
        <title>Haliovirga abyssi gen. nov., sp. nov., a mesophilic fermentative bacterium isolated from the Iheya North hydrothermal field and the proposal of Haliovirgaceae fam. nov.</title>
        <authorList>
            <person name="Miyazaki U."/>
            <person name="Tame A."/>
            <person name="Miyazaki J."/>
            <person name="Takai K."/>
            <person name="Sawayama S."/>
            <person name="Kitajima M."/>
            <person name="Okamoto A."/>
            <person name="Nakagawa S."/>
        </authorList>
    </citation>
    <scope>NUCLEOTIDE SEQUENCE [LARGE SCALE GENOMIC DNA]</scope>
    <source>
        <strain evidence="14 15">IC12</strain>
    </source>
</reference>
<dbReference type="CDD" id="cd06127">
    <property type="entry name" value="DEDDh"/>
    <property type="match status" value="1"/>
</dbReference>
<feature type="domain" description="Exonuclease" evidence="12">
    <location>
        <begin position="411"/>
        <end position="576"/>
    </location>
</feature>
<evidence type="ECO:0000256" key="7">
    <source>
        <dbReference type="ARBA" id="ARBA00022801"/>
    </source>
</evidence>
<keyword evidence="9 11" id="KW-0239">DNA-directed DNA polymerase</keyword>
<dbReference type="InterPro" id="IPR011708">
    <property type="entry name" value="DNA_pol3_alpha_NTPase_dom"/>
</dbReference>
<comment type="catalytic activity">
    <reaction evidence="10 11">
        <text>DNA(n) + a 2'-deoxyribonucleoside 5'-triphosphate = DNA(n+1) + diphosphate</text>
        <dbReference type="Rhea" id="RHEA:22508"/>
        <dbReference type="Rhea" id="RHEA-COMP:17339"/>
        <dbReference type="Rhea" id="RHEA-COMP:17340"/>
        <dbReference type="ChEBI" id="CHEBI:33019"/>
        <dbReference type="ChEBI" id="CHEBI:61560"/>
        <dbReference type="ChEBI" id="CHEBI:173112"/>
        <dbReference type="EC" id="2.7.7.7"/>
    </reaction>
</comment>
<dbReference type="SUPFAM" id="SSF53098">
    <property type="entry name" value="Ribonuclease H-like"/>
    <property type="match status" value="1"/>
</dbReference>
<dbReference type="FunFam" id="3.30.420.10:FF:000045">
    <property type="entry name" value="3'-5' exonuclease DinG"/>
    <property type="match status" value="1"/>
</dbReference>
<dbReference type="NCBIfam" id="TIGR01405">
    <property type="entry name" value="polC_Gram_pos"/>
    <property type="match status" value="1"/>
</dbReference>
<comment type="function">
    <text evidence="1 11">Required for replicative DNA synthesis. This DNA polymerase also exhibits 3' to 5' exonuclease activity.</text>
</comment>
<dbReference type="InterPro" id="IPR012337">
    <property type="entry name" value="RNaseH-like_sf"/>
</dbReference>
<evidence type="ECO:0000256" key="8">
    <source>
        <dbReference type="ARBA" id="ARBA00022839"/>
    </source>
</evidence>
<dbReference type="InterPro" id="IPR029460">
    <property type="entry name" value="DNAPol_HHH"/>
</dbReference>
<dbReference type="PANTHER" id="PTHR32294:SF5">
    <property type="entry name" value="DNA POLYMERASE III POLC-TYPE"/>
    <property type="match status" value="1"/>
</dbReference>
<dbReference type="EC" id="2.7.7.7" evidence="11"/>
<dbReference type="Proteomes" id="UP001321582">
    <property type="component" value="Chromosome"/>
</dbReference>
<evidence type="ECO:0000256" key="3">
    <source>
        <dbReference type="ARBA" id="ARBA00022679"/>
    </source>
</evidence>
<dbReference type="Pfam" id="PF00929">
    <property type="entry name" value="RNase_T"/>
    <property type="match status" value="1"/>
</dbReference>
<dbReference type="PANTHER" id="PTHR32294">
    <property type="entry name" value="DNA POLYMERASE III SUBUNIT ALPHA"/>
    <property type="match status" value="1"/>
</dbReference>
<evidence type="ECO:0000256" key="9">
    <source>
        <dbReference type="ARBA" id="ARBA00022932"/>
    </source>
</evidence>
<keyword evidence="2 11" id="KW-0963">Cytoplasm</keyword>
<dbReference type="GO" id="GO:0008408">
    <property type="term" value="F:3'-5' exonuclease activity"/>
    <property type="evidence" value="ECO:0007669"/>
    <property type="project" value="UniProtKB-UniRule"/>
</dbReference>
<sequence>MLVRIKPNKDTFANLGIKNTEIDEIEIHKSKNRAILKCSVGHCDNLYEIEIIKKALSKKFGDKIEFDFQIDLSQEEFSNEDIIKVLDRIILEVKEKTALGKAYFGICRYRVEEDNIKIELKHNIAKEQIEKSNFSSEIAEKFYNITGIKMKIEFVVGDFSKEIEKLDNKKFIPEQKKEIQVSKPKIETTTTKSNDKKKNIDENILFGKTKIKGAAMSYEEFDDIFPNQPVILEGEVFKFEKREISNGEKLLYSFNITNYSNSITIKVFAKKDNIIDIKSGTWVKIKGRKQQDKFSNNEDIVFANTIEKLAIKKKVRKDNADKKRVELHAHTKMSAMDSVIEVKDLIKQAYDWGHKSVAITDHGVVHSFPFAYNIAKKMKDFKVILGVEGYLVDDEIKMVKFPKNIPIEDEEYVVFDLETTGFDPYNDRIIEIGAVKLVGSKIVDRFSQFINPKMAIPEKITELTGITQDMVANARSYEEVIPDFLEFVGDSTVVAHNANFDVGFITQKCKLLGLEFENSVIDTLQWSRNMLKDLGRHNLKALSRYFKISLENHHRAVDDAEATAEIFKKFINMLIRQGVYKLPEIDSTFKTDIKQASTNHIIILVKNQIGLINLYKLISESHLDFFKRTPRIPKTILKKYREGLILSSACEAGELIQGYLRGKPQEELEKIAEFYDYFEIQPNSNNMFLIKNGTLKSVEELNEMNKYICELGEKLNKPVVATGDVHYKEPEDNIYRSILLYGKGFKDYDSDGGLYFKTTNEMLNEFNYLGAEKSYEVVVENSNLISDMIEEVQPIPDGFYPPKIEGAEEQVKEMTYSNAKKMYGDPLPEIVEKRIERELNSIINNGFAVLYLTAQKLVKKSLDDGYLVGSRGSVGSSLVAYFMEITEVNALYQHYLCTDCKYSEFKDYEGSGVDLPDKICPKCGKPLTKQGHSIPFEVFMGFHGEKVPDIDLNFSGEYQSKVHKYTEELFGKENVFKAGTISTLAEKNAFGYVRKFTEENGKIMRKAEMERLAEGCVNVRKTTGQHPGGMIVVPYDKSIYEFTPVQKPANDMKSESITTHFDYHVMDSQLVKLDILGHDDPTTIKLLQEYTGVDIYQVPIADEETLKIFNSTESLGVRPEEIGSEVGTFGVPEFGTKFVRQMLLDTRPTTFAELVRISGLSHGTDVWLNNAQEYIRRGVAKLTNVISVRDDIMNYLIDSGLEKGTAFAIMEFVRKGKPSKDPEKWAEYAKLMKETKVPDWYIESCKKIKYMFPKGHAVAYVMMAMRIAYFKIHYPVAFYAAYLSRKADDINSDTMLNGITVVKQRRAELEKENRLDVKEKSELALLEILTEMHYRGVELLPVDVYKSGGKRFLIEDNKLRLPLIAINGLGEAVVENIIKEREIGKFLSFEDLTRRTKASKNVIEKLKEYKAIEDISDLNQFALW</sequence>
<dbReference type="Pfam" id="PF17657">
    <property type="entry name" value="DNA_pol3_finger"/>
    <property type="match status" value="1"/>
</dbReference>
<dbReference type="InterPro" id="IPR004013">
    <property type="entry name" value="PHP_dom"/>
</dbReference>
<gene>
    <name evidence="11 14" type="primary">polC</name>
    <name evidence="14" type="ORF">HLVA_10220</name>
</gene>
<accession>A0AAU9DE35</accession>
<evidence type="ECO:0000256" key="10">
    <source>
        <dbReference type="ARBA" id="ARBA00049244"/>
    </source>
</evidence>
<evidence type="ECO:0000256" key="6">
    <source>
        <dbReference type="ARBA" id="ARBA00022722"/>
    </source>
</evidence>
<evidence type="ECO:0000313" key="14">
    <source>
        <dbReference type="EMBL" id="BDU50453.1"/>
    </source>
</evidence>
<dbReference type="Gene3D" id="1.10.150.700">
    <property type="entry name" value="PolC, middle finger domain"/>
    <property type="match status" value="2"/>
</dbReference>
<dbReference type="InterPro" id="IPR040982">
    <property type="entry name" value="DNA_pol3_finger"/>
</dbReference>
<dbReference type="InterPro" id="IPR013520">
    <property type="entry name" value="Ribonucl_H"/>
</dbReference>
<keyword evidence="3 11" id="KW-0808">Transferase</keyword>
<evidence type="ECO:0000259" key="13">
    <source>
        <dbReference type="SMART" id="SM00481"/>
    </source>
</evidence>
<keyword evidence="4 11" id="KW-0548">Nucleotidyltransferase</keyword>
<dbReference type="KEGG" id="haby:HLVA_10220"/>
<dbReference type="InterPro" id="IPR006308">
    <property type="entry name" value="Pol_III_a_PolC-type_gram_pos"/>
</dbReference>
<dbReference type="SMART" id="SM00481">
    <property type="entry name" value="POLIIIAc"/>
    <property type="match status" value="1"/>
</dbReference>
<evidence type="ECO:0000256" key="11">
    <source>
        <dbReference type="HAMAP-Rule" id="MF_00356"/>
    </source>
</evidence>
<keyword evidence="15" id="KW-1185">Reference proteome</keyword>
<dbReference type="InterPro" id="IPR012340">
    <property type="entry name" value="NA-bd_OB-fold"/>
</dbReference>
<comment type="similarity">
    <text evidence="11">Belongs to the DNA polymerase type-C family. PolC subfamily.</text>
</comment>
<dbReference type="Gene3D" id="3.30.420.10">
    <property type="entry name" value="Ribonuclease H-like superfamily/Ribonuclease H"/>
    <property type="match status" value="1"/>
</dbReference>
<dbReference type="HAMAP" id="MF_00356">
    <property type="entry name" value="DNApol_PolC"/>
    <property type="match status" value="1"/>
</dbReference>
<evidence type="ECO:0000256" key="2">
    <source>
        <dbReference type="ARBA" id="ARBA00022490"/>
    </source>
</evidence>
<keyword evidence="8 11" id="KW-0269">Exonuclease</keyword>
<feature type="domain" description="Polymerase/histidinol phosphatase N-terminal" evidence="13">
    <location>
        <begin position="325"/>
        <end position="393"/>
    </location>
</feature>
<dbReference type="EMBL" id="AP027059">
    <property type="protein sequence ID" value="BDU50453.1"/>
    <property type="molecule type" value="Genomic_DNA"/>
</dbReference>
<name>A0AAU9DE35_9FUSO</name>
<dbReference type="NCBIfam" id="TIGR00573">
    <property type="entry name" value="dnaq"/>
    <property type="match status" value="1"/>
</dbReference>
<evidence type="ECO:0000256" key="4">
    <source>
        <dbReference type="ARBA" id="ARBA00022695"/>
    </source>
</evidence>
<dbReference type="InterPro" id="IPR036397">
    <property type="entry name" value="RNaseH_sf"/>
</dbReference>
<dbReference type="Pfam" id="PF07733">
    <property type="entry name" value="DNA_pol3_alpha"/>
    <property type="match status" value="2"/>
</dbReference>
<dbReference type="Gene3D" id="3.20.20.140">
    <property type="entry name" value="Metal-dependent hydrolases"/>
    <property type="match status" value="2"/>
</dbReference>
<keyword evidence="6 11" id="KW-0540">Nuclease</keyword>
<dbReference type="CDD" id="cd04484">
    <property type="entry name" value="polC_OBF"/>
    <property type="match status" value="1"/>
</dbReference>
<dbReference type="SUPFAM" id="SSF160975">
    <property type="entry name" value="AF1531-like"/>
    <property type="match status" value="1"/>
</dbReference>
<dbReference type="RefSeq" id="WP_307905382.1">
    <property type="nucleotide sequence ID" value="NZ_AP027059.1"/>
</dbReference>
<proteinExistence type="inferred from homology"/>
<dbReference type="Gene3D" id="2.40.50.140">
    <property type="entry name" value="Nucleic acid-binding proteins"/>
    <property type="match status" value="1"/>
</dbReference>